<protein>
    <submittedName>
        <fullName evidence="1">Uncharacterized protein</fullName>
    </submittedName>
</protein>
<organism evidence="1">
    <name type="scientific">Rhizopus microsporus var. microsporus</name>
    <dbReference type="NCBI Taxonomy" id="86635"/>
    <lineage>
        <taxon>Eukaryota</taxon>
        <taxon>Fungi</taxon>
        <taxon>Fungi incertae sedis</taxon>
        <taxon>Mucoromycota</taxon>
        <taxon>Mucoromycotina</taxon>
        <taxon>Mucoromycetes</taxon>
        <taxon>Mucorales</taxon>
        <taxon>Mucorineae</taxon>
        <taxon>Rhizopodaceae</taxon>
        <taxon>Rhizopus</taxon>
    </lineage>
</organism>
<sequence>MLKKNRFSIYLINEYKTSSYYLTCENELETFKTVPSLHPYQRNKNSNIVCHDLLGYFKE</sequence>
<reference evidence="1" key="1">
    <citation type="journal article" date="2016" name="Proc. Natl. Acad. Sci. U.S.A.">
        <title>Lipid metabolic changes in an early divergent fungus govern the establishment of a mutualistic symbiosis with endobacteria.</title>
        <authorList>
            <person name="Lastovetsky O.A."/>
            <person name="Gaspar M.L."/>
            <person name="Mondo S.J."/>
            <person name="LaButti K.M."/>
            <person name="Sandor L."/>
            <person name="Grigoriev I.V."/>
            <person name="Henry S.A."/>
            <person name="Pawlowska T.E."/>
        </authorList>
    </citation>
    <scope>NUCLEOTIDE SEQUENCE [LARGE SCALE GENOMIC DNA]</scope>
    <source>
        <strain evidence="1">ATCC 52814</strain>
    </source>
</reference>
<evidence type="ECO:0000313" key="1">
    <source>
        <dbReference type="EMBL" id="ORE04819.1"/>
    </source>
</evidence>
<name>A0A1X0QYJ6_RHIZD</name>
<dbReference type="AlphaFoldDB" id="A0A1X0QYJ6"/>
<dbReference type="VEuPathDB" id="FungiDB:BCV72DRAFT_210613"/>
<gene>
    <name evidence="1" type="ORF">BCV72DRAFT_210613</name>
</gene>
<accession>A0A1X0QYJ6</accession>
<dbReference type="Proteomes" id="UP000242414">
    <property type="component" value="Unassembled WGS sequence"/>
</dbReference>
<dbReference type="EMBL" id="KV921961">
    <property type="protein sequence ID" value="ORE04819.1"/>
    <property type="molecule type" value="Genomic_DNA"/>
</dbReference>
<proteinExistence type="predicted"/>